<keyword evidence="7" id="KW-0539">Nucleus</keyword>
<organism evidence="12 13">
    <name type="scientific">Micractinium conductrix</name>
    <dbReference type="NCBI Taxonomy" id="554055"/>
    <lineage>
        <taxon>Eukaryota</taxon>
        <taxon>Viridiplantae</taxon>
        <taxon>Chlorophyta</taxon>
        <taxon>core chlorophytes</taxon>
        <taxon>Trebouxiophyceae</taxon>
        <taxon>Chlorellales</taxon>
        <taxon>Chlorellaceae</taxon>
        <taxon>Chlorella clade</taxon>
        <taxon>Micractinium</taxon>
    </lineage>
</organism>
<evidence type="ECO:0000313" key="12">
    <source>
        <dbReference type="EMBL" id="PSC72689.1"/>
    </source>
</evidence>
<dbReference type="STRING" id="554055.A0A2P6VF41"/>
<evidence type="ECO:0000256" key="6">
    <source>
        <dbReference type="ARBA" id="ARBA00023125"/>
    </source>
</evidence>
<comment type="subcellular location">
    <subcellularLocation>
        <location evidence="1">Nucleus</location>
    </subcellularLocation>
</comment>
<keyword evidence="5" id="KW-0067">ATP-binding</keyword>
<name>A0A2P6VF41_9CHLO</name>
<keyword evidence="3" id="KW-0235">DNA replication</keyword>
<feature type="region of interest" description="Disordered" evidence="10">
    <location>
        <begin position="956"/>
        <end position="979"/>
    </location>
</feature>
<protein>
    <submittedName>
        <fullName evidence="12">Chromosome transmission fidelity 18-like protein</fullName>
    </submittedName>
</protein>
<comment type="subunit">
    <text evidence="2">Heterotetramer of subunits RFC2, RFC3, RFC4 and RFC5 that can form a complex with RFC1.</text>
</comment>
<sequence length="1066" mass="110987">MDPFDDLDSLLDMEDELHDDGGHKRARADAASAAEAAASLAAGPPDKRPRTNAGPPTVAPRSLGTFNAMGDTEEQELLELAMASQPASQGAAATTAAARAAPSSYAAFGASEAQELAELAATTQPSPTRGTAGGSVRGGGAAAAGGRGRAPAVGAVEEEEFDLDAMLDDMLDAEQAEDGQQAQHPALGAARAPHGVQAAAAGAAAAPAPAPAPAAPVPPGIESLLPRREYVPPAKEVFRIRGASMTVTGEGGERVYCQLEPPPRGSAMGRRVDVAGQLRRVRGGLLSVPISELLQAVEREQYDRAVADTAAAATAAAGTPGGRGGAGAGAGARGSGLWVERYAPRNYIDLLSDEQINREVVRWLKAWDPAVFGTAAPAPPAQSAGGSRFGGSASRFGGQQQQGGDSGGSADALGRPEHKVILIAGPPGLGKTTLAHICAAHCGYRPLEINASDDRSGGSLTARVLDAVEMQSVMGNRRPNCVIIDEIDGAAGGTEGRSGIAALLKIINAAPGKPSKHQAGGGRGAKQQEAGDDSESDDDEAEAEGGGERTAARGAGRRGGAAAAPVGKGQPRQQLRPLMRPIICICNDLYAPALRPLRDVAKVFHFKKPQAERLAQRLQVVCSAEGLRCEKSTLRLLVERTECDIRSCLNSLQFLARRGAAAIRAADLEGLRVGQKDMTKGAFSVWTDLLYKRNAPSIIGKHAENESQRAARLYGGLQDFGESDLVLAGVHENFLGLRYFDMALTKTTSVLTSLGDVDRFMRACHRCGDFGLLKYVPAPLVAVSHLVAGPDRPQLQWPRAGYDAKRRQTANTALLHGWMLGMAPATYAATSTRSMLLEVLPQLMAIAAPALRPVSQHLYSPQEQAAVRQLVNTLLCYNLRFCLDAAAADEAEAEAEAEGVRGATADPPLRFRPAVHRACTFPGMTARGRHLPAAVRQTVSHEADMEAIRRAEAVRRGTAGAAPTPGMPLAPTQPQASVPHAGPVPVTLAQRMAAAGGGAAARKAAAPPRKTTWLDTLREASSARAAGANAGEAAGGARGQRFPVLYKFHEGVTNAVKRAVLMNDLM</sequence>
<dbReference type="EMBL" id="LHPF02000009">
    <property type="protein sequence ID" value="PSC72689.1"/>
    <property type="molecule type" value="Genomic_DNA"/>
</dbReference>
<dbReference type="SUPFAM" id="SSF52540">
    <property type="entry name" value="P-loop containing nucleoside triphosphate hydrolases"/>
    <property type="match status" value="1"/>
</dbReference>
<dbReference type="Gene3D" id="3.40.50.300">
    <property type="entry name" value="P-loop containing nucleotide triphosphate hydrolases"/>
    <property type="match status" value="1"/>
</dbReference>
<dbReference type="Pfam" id="PF00004">
    <property type="entry name" value="AAA"/>
    <property type="match status" value="1"/>
</dbReference>
<evidence type="ECO:0000256" key="3">
    <source>
        <dbReference type="ARBA" id="ARBA00022705"/>
    </source>
</evidence>
<evidence type="ECO:0000256" key="5">
    <source>
        <dbReference type="ARBA" id="ARBA00022840"/>
    </source>
</evidence>
<feature type="compositionally biased region" description="Gly residues" evidence="10">
    <location>
        <begin position="131"/>
        <end position="148"/>
    </location>
</feature>
<feature type="region of interest" description="Disordered" evidence="10">
    <location>
        <begin position="120"/>
        <end position="155"/>
    </location>
</feature>
<dbReference type="Proteomes" id="UP000239649">
    <property type="component" value="Unassembled WGS sequence"/>
</dbReference>
<dbReference type="AlphaFoldDB" id="A0A2P6VF41"/>
<evidence type="ECO:0000256" key="7">
    <source>
        <dbReference type="ARBA" id="ARBA00023242"/>
    </source>
</evidence>
<evidence type="ECO:0000256" key="1">
    <source>
        <dbReference type="ARBA" id="ARBA00004123"/>
    </source>
</evidence>
<dbReference type="InterPro" id="IPR003593">
    <property type="entry name" value="AAA+_ATPase"/>
</dbReference>
<feature type="compositionally biased region" description="Acidic residues" evidence="10">
    <location>
        <begin position="1"/>
        <end position="18"/>
    </location>
</feature>
<evidence type="ECO:0000256" key="10">
    <source>
        <dbReference type="SAM" id="MobiDB-lite"/>
    </source>
</evidence>
<dbReference type="InterPro" id="IPR027417">
    <property type="entry name" value="P-loop_NTPase"/>
</dbReference>
<feature type="domain" description="AAA+ ATPase" evidence="11">
    <location>
        <begin position="417"/>
        <end position="610"/>
    </location>
</feature>
<dbReference type="CDD" id="cd18140">
    <property type="entry name" value="HLD_clamp_RFC"/>
    <property type="match status" value="1"/>
</dbReference>
<evidence type="ECO:0000259" key="11">
    <source>
        <dbReference type="SMART" id="SM00382"/>
    </source>
</evidence>
<keyword evidence="6" id="KW-0238">DNA-binding</keyword>
<evidence type="ECO:0000256" key="9">
    <source>
        <dbReference type="ARBA" id="ARBA00043975"/>
    </source>
</evidence>
<comment type="caution">
    <text evidence="12">The sequence shown here is derived from an EMBL/GenBank/DDBJ whole genome shotgun (WGS) entry which is preliminary data.</text>
</comment>
<feature type="region of interest" description="Disordered" evidence="10">
    <location>
        <begin position="1"/>
        <end position="73"/>
    </location>
</feature>
<keyword evidence="8" id="KW-0131">Cell cycle</keyword>
<comment type="similarity">
    <text evidence="9">Belongs to the activator 1 small subunits family. CTF18 subfamily.</text>
</comment>
<dbReference type="OrthoDB" id="2195431at2759"/>
<feature type="region of interest" description="Disordered" evidence="10">
    <location>
        <begin position="512"/>
        <end position="572"/>
    </location>
</feature>
<dbReference type="GO" id="GO:0006260">
    <property type="term" value="P:DNA replication"/>
    <property type="evidence" value="ECO:0007669"/>
    <property type="project" value="UniProtKB-KW"/>
</dbReference>
<dbReference type="PANTHER" id="PTHR46765">
    <property type="entry name" value="P-LOOP CONTAINING NUCLEOSIDE TRIPHOSPHATE HYDROLASES SUPERFAMILY PROTEIN"/>
    <property type="match status" value="1"/>
</dbReference>
<accession>A0A2P6VF41</accession>
<dbReference type="GO" id="GO:0005634">
    <property type="term" value="C:nucleus"/>
    <property type="evidence" value="ECO:0007669"/>
    <property type="project" value="UniProtKB-SubCell"/>
</dbReference>
<feature type="compositionally biased region" description="Low complexity" evidence="10">
    <location>
        <begin position="381"/>
        <end position="399"/>
    </location>
</feature>
<reference evidence="12 13" key="1">
    <citation type="journal article" date="2018" name="Plant J.">
        <title>Genome sequences of Chlorella sorokiniana UTEX 1602 and Micractinium conductrix SAG 241.80: implications to maltose excretion by a green alga.</title>
        <authorList>
            <person name="Arriola M.B."/>
            <person name="Velmurugan N."/>
            <person name="Zhang Y."/>
            <person name="Plunkett M.H."/>
            <person name="Hondzo H."/>
            <person name="Barney B.M."/>
        </authorList>
    </citation>
    <scope>NUCLEOTIDE SEQUENCE [LARGE SCALE GENOMIC DNA]</scope>
    <source>
        <strain evidence="12 13">SAG 241.80</strain>
    </source>
</reference>
<dbReference type="GO" id="GO:0005524">
    <property type="term" value="F:ATP binding"/>
    <property type="evidence" value="ECO:0007669"/>
    <property type="project" value="UniProtKB-KW"/>
</dbReference>
<evidence type="ECO:0000256" key="2">
    <source>
        <dbReference type="ARBA" id="ARBA00011480"/>
    </source>
</evidence>
<dbReference type="Gene3D" id="1.10.8.60">
    <property type="match status" value="1"/>
</dbReference>
<dbReference type="InterPro" id="IPR047854">
    <property type="entry name" value="RFC_lid"/>
</dbReference>
<evidence type="ECO:0000313" key="13">
    <source>
        <dbReference type="Proteomes" id="UP000239649"/>
    </source>
</evidence>
<feature type="region of interest" description="Disordered" evidence="10">
    <location>
        <begin position="377"/>
        <end position="411"/>
    </location>
</feature>
<gene>
    <name evidence="12" type="ORF">C2E20_3885</name>
</gene>
<feature type="compositionally biased region" description="Acidic residues" evidence="10">
    <location>
        <begin position="530"/>
        <end position="545"/>
    </location>
</feature>
<dbReference type="PANTHER" id="PTHR46765:SF1">
    <property type="entry name" value="P-LOOP CONTAINING NUCLEOSIDE TRIPHOSPHATE HYDROLASES SUPERFAMILY PROTEIN"/>
    <property type="match status" value="1"/>
</dbReference>
<dbReference type="GO" id="GO:0016887">
    <property type="term" value="F:ATP hydrolysis activity"/>
    <property type="evidence" value="ECO:0007669"/>
    <property type="project" value="InterPro"/>
</dbReference>
<evidence type="ECO:0000256" key="4">
    <source>
        <dbReference type="ARBA" id="ARBA00022741"/>
    </source>
</evidence>
<dbReference type="SMART" id="SM00382">
    <property type="entry name" value="AAA"/>
    <property type="match status" value="1"/>
</dbReference>
<dbReference type="InterPro" id="IPR003959">
    <property type="entry name" value="ATPase_AAA_core"/>
</dbReference>
<evidence type="ECO:0000256" key="8">
    <source>
        <dbReference type="ARBA" id="ARBA00023306"/>
    </source>
</evidence>
<proteinExistence type="inferred from homology"/>
<dbReference type="CDD" id="cd00009">
    <property type="entry name" value="AAA"/>
    <property type="match status" value="1"/>
</dbReference>
<dbReference type="InterPro" id="IPR053016">
    <property type="entry name" value="CTF18-RFC_complex"/>
</dbReference>
<dbReference type="GO" id="GO:0003677">
    <property type="term" value="F:DNA binding"/>
    <property type="evidence" value="ECO:0007669"/>
    <property type="project" value="UniProtKB-KW"/>
</dbReference>
<keyword evidence="13" id="KW-1185">Reference proteome</keyword>
<feature type="compositionally biased region" description="Low complexity" evidence="10">
    <location>
        <begin position="29"/>
        <end position="42"/>
    </location>
</feature>
<keyword evidence="4" id="KW-0547">Nucleotide-binding</keyword>